<protein>
    <submittedName>
        <fullName evidence="3">Uncharacterized protein</fullName>
    </submittedName>
</protein>
<evidence type="ECO:0000313" key="3">
    <source>
        <dbReference type="EMBL" id="TCD66645.1"/>
    </source>
</evidence>
<comment type="caution">
    <text evidence="3">The sequence shown here is derived from an EMBL/GenBank/DDBJ whole genome shotgun (WGS) entry which is preliminary data.</text>
</comment>
<feature type="transmembrane region" description="Helical" evidence="1">
    <location>
        <begin position="47"/>
        <end position="68"/>
    </location>
</feature>
<reference evidence="3 4" key="1">
    <citation type="submission" date="2018-11" db="EMBL/GenBank/DDBJ databases">
        <title>Genome assembly of Steccherinum ochraceum LE-BIN_3174, the white-rot fungus of the Steccherinaceae family (The Residual Polyporoid clade, Polyporales, Basidiomycota).</title>
        <authorList>
            <person name="Fedorova T.V."/>
            <person name="Glazunova O.A."/>
            <person name="Landesman E.O."/>
            <person name="Moiseenko K.V."/>
            <person name="Psurtseva N.V."/>
            <person name="Savinova O.S."/>
            <person name="Shakhova N.V."/>
            <person name="Tyazhelova T.V."/>
            <person name="Vasina D.V."/>
        </authorList>
    </citation>
    <scope>NUCLEOTIDE SEQUENCE [LARGE SCALE GENOMIC DNA]</scope>
    <source>
        <strain evidence="3 4">LE-BIN_3174</strain>
    </source>
</reference>
<accession>A0A4R0RL19</accession>
<keyword evidence="1" id="KW-1133">Transmembrane helix</keyword>
<organism evidence="3 4">
    <name type="scientific">Steccherinum ochraceum</name>
    <dbReference type="NCBI Taxonomy" id="92696"/>
    <lineage>
        <taxon>Eukaryota</taxon>
        <taxon>Fungi</taxon>
        <taxon>Dikarya</taxon>
        <taxon>Basidiomycota</taxon>
        <taxon>Agaricomycotina</taxon>
        <taxon>Agaricomycetes</taxon>
        <taxon>Polyporales</taxon>
        <taxon>Steccherinaceae</taxon>
        <taxon>Steccherinum</taxon>
    </lineage>
</organism>
<keyword evidence="2" id="KW-0732">Signal</keyword>
<keyword evidence="1" id="KW-0812">Transmembrane</keyword>
<evidence type="ECO:0000256" key="1">
    <source>
        <dbReference type="SAM" id="Phobius"/>
    </source>
</evidence>
<gene>
    <name evidence="3" type="ORF">EIP91_001062</name>
</gene>
<proteinExistence type="predicted"/>
<evidence type="ECO:0000256" key="2">
    <source>
        <dbReference type="SAM" id="SignalP"/>
    </source>
</evidence>
<dbReference type="AlphaFoldDB" id="A0A4R0RL19"/>
<dbReference type="OrthoDB" id="100006at2759"/>
<keyword evidence="4" id="KW-1185">Reference proteome</keyword>
<sequence>MQFLTGFILALPWLIVNGLDGVWQFFYVKACVDPNPRTAVNRTHSGFIAFQVMMFIFGFALSAVNLLIFRIYYGAQFDSKESRPSAKKWALHILVVFPVMLFFAVMPAFGGWIVVPIAQNWAWNHRCDSYPMYAILDAKSTKDAAFTPNIAHFYQTGSSQSLFSFSVNSDSSSDLWTFHFRELDAPQTTTAADRIPSLQRVDYDFVNDTLTGTCTTSASSNSSMAVSTPCVSGSFNPTDWLSFTLASNVTLVNSTSPASPRNIFLRTVDQEWSFSNDAPSLILDTVDPNLNTLGQTVLRTAVTKRGDCTQLKVCLNGIDGVDGSVVGAEVMAPLGLILIRQADYALQCTGRRKNSN</sequence>
<name>A0A4R0RL19_9APHY</name>
<feature type="signal peptide" evidence="2">
    <location>
        <begin position="1"/>
        <end position="18"/>
    </location>
</feature>
<dbReference type="EMBL" id="RWJN01000126">
    <property type="protein sequence ID" value="TCD66645.1"/>
    <property type="molecule type" value="Genomic_DNA"/>
</dbReference>
<dbReference type="Proteomes" id="UP000292702">
    <property type="component" value="Unassembled WGS sequence"/>
</dbReference>
<feature type="transmembrane region" description="Helical" evidence="1">
    <location>
        <begin position="89"/>
        <end position="115"/>
    </location>
</feature>
<feature type="chain" id="PRO_5020905221" evidence="2">
    <location>
        <begin position="19"/>
        <end position="356"/>
    </location>
</feature>
<evidence type="ECO:0000313" key="4">
    <source>
        <dbReference type="Proteomes" id="UP000292702"/>
    </source>
</evidence>
<keyword evidence="1" id="KW-0472">Membrane</keyword>